<dbReference type="Gene3D" id="1.25.40.20">
    <property type="entry name" value="Ankyrin repeat-containing domain"/>
    <property type="match status" value="2"/>
</dbReference>
<keyword evidence="1" id="KW-0633">Potassium transport</keyword>
<keyword evidence="3" id="KW-0851">Voltage-gated channel</keyword>
<dbReference type="STRING" id="35608.A0A2U1M2Q3"/>
<dbReference type="OrthoDB" id="426293at2759"/>
<keyword evidence="2" id="KW-0631">Potassium channel</keyword>
<dbReference type="PROSITE" id="PS50088">
    <property type="entry name" value="ANK_REPEAT"/>
    <property type="match status" value="3"/>
</dbReference>
<dbReference type="EMBL" id="PKPP01006728">
    <property type="protein sequence ID" value="PWA55542.1"/>
    <property type="molecule type" value="Genomic_DNA"/>
</dbReference>
<dbReference type="SUPFAM" id="SSF48403">
    <property type="entry name" value="Ankyrin repeat"/>
    <property type="match status" value="1"/>
</dbReference>
<keyword evidence="3" id="KW-0813">Transport</keyword>
<evidence type="ECO:0000256" key="2">
    <source>
        <dbReference type="ARBA" id="ARBA00022826"/>
    </source>
</evidence>
<feature type="repeat" description="ANK" evidence="6">
    <location>
        <begin position="233"/>
        <end position="265"/>
    </location>
</feature>
<feature type="repeat" description="ANK" evidence="6">
    <location>
        <begin position="297"/>
        <end position="329"/>
    </location>
</feature>
<feature type="repeat" description="ANK" evidence="6">
    <location>
        <begin position="200"/>
        <end position="232"/>
    </location>
</feature>
<dbReference type="InterPro" id="IPR036770">
    <property type="entry name" value="Ankyrin_rpt-contain_sf"/>
</dbReference>
<dbReference type="PANTHER" id="PTHR45743">
    <property type="entry name" value="POTASSIUM CHANNEL AKT1"/>
    <property type="match status" value="1"/>
</dbReference>
<dbReference type="GO" id="GO:0034702">
    <property type="term" value="C:monoatomic ion channel complex"/>
    <property type="evidence" value="ECO:0007669"/>
    <property type="project" value="UniProtKB-KW"/>
</dbReference>
<dbReference type="AlphaFoldDB" id="A0A2U1M2Q3"/>
<dbReference type="SMART" id="SM00248">
    <property type="entry name" value="ANK"/>
    <property type="match status" value="5"/>
</dbReference>
<evidence type="ECO:0000313" key="8">
    <source>
        <dbReference type="EMBL" id="PWA55542.1"/>
    </source>
</evidence>
<dbReference type="Pfam" id="PF11834">
    <property type="entry name" value="KHA"/>
    <property type="match status" value="1"/>
</dbReference>
<accession>A0A2U1M2Q3</accession>
<dbReference type="GO" id="GO:0005249">
    <property type="term" value="F:voltage-gated potassium channel activity"/>
    <property type="evidence" value="ECO:0007669"/>
    <property type="project" value="InterPro"/>
</dbReference>
<keyword evidence="3" id="KW-0406">Ion transport</keyword>
<evidence type="ECO:0000256" key="5">
    <source>
        <dbReference type="ARBA" id="ARBA00023303"/>
    </source>
</evidence>
<keyword evidence="4" id="KW-0630">Potassium</keyword>
<dbReference type="PRINTS" id="PR01415">
    <property type="entry name" value="ANKYRIN"/>
</dbReference>
<evidence type="ECO:0000256" key="6">
    <source>
        <dbReference type="PROSITE-ProRule" id="PRU00023"/>
    </source>
</evidence>
<dbReference type="PANTHER" id="PTHR45743:SF34">
    <property type="entry name" value="POTASSIUM CHANNEL"/>
    <property type="match status" value="1"/>
</dbReference>
<reference evidence="8 9" key="1">
    <citation type="journal article" date="2018" name="Mol. Plant">
        <title>The genome of Artemisia annua provides insight into the evolution of Asteraceae family and artemisinin biosynthesis.</title>
        <authorList>
            <person name="Shen Q."/>
            <person name="Zhang L."/>
            <person name="Liao Z."/>
            <person name="Wang S."/>
            <person name="Yan T."/>
            <person name="Shi P."/>
            <person name="Liu M."/>
            <person name="Fu X."/>
            <person name="Pan Q."/>
            <person name="Wang Y."/>
            <person name="Lv Z."/>
            <person name="Lu X."/>
            <person name="Zhang F."/>
            <person name="Jiang W."/>
            <person name="Ma Y."/>
            <person name="Chen M."/>
            <person name="Hao X."/>
            <person name="Li L."/>
            <person name="Tang Y."/>
            <person name="Lv G."/>
            <person name="Zhou Y."/>
            <person name="Sun X."/>
            <person name="Brodelius P.E."/>
            <person name="Rose J.K.C."/>
            <person name="Tang K."/>
        </authorList>
    </citation>
    <scope>NUCLEOTIDE SEQUENCE [LARGE SCALE GENOMIC DNA]</scope>
    <source>
        <strain evidence="9">cv. Huhao1</strain>
        <tissue evidence="8">Leaf</tissue>
    </source>
</reference>
<feature type="domain" description="KHA" evidence="7">
    <location>
        <begin position="376"/>
        <end position="450"/>
    </location>
</feature>
<keyword evidence="5 8" id="KW-0407">Ion channel</keyword>
<sequence>MVLPLDVVFKIHYNGIFMFDPLRYLYCRELLMEASSSDRIMFSRLLDILLAKIRQNIWALFICIPELDIDSGGLKIIETDADVHVMYNLAKKHKTVNLYVAHSPQNLAPYYDANLCLEGSDSDVTSKINHHKKLKKDAGNMTGNENDARLKLMVTDISVHIGKQEAELALRVNSSAYNGDFSQLKSLIRSGVDPNKKDYDGRSPLHLAASKGHEDITRFLIQNGAEINSLDNFGNTPLMEAVKNGHDNIASLLAKEGGVLEIKDAGTFLCSYVARGDIDFIRRILAYGIDPNSKDYDFRTPLHVATSQGFYVIAKFLVEAGASVLLKDRWGNTPLDEARLSGNKILIKLLEEAKYLQLPEFPSSSQEPSDKIPRKKCTIYPFPPWEQKGQNKFGFVLWVPDTIDELLKTAADHLKLELPHSCIITEDVGKILDVDMITDGQKLYLISNQE</sequence>
<evidence type="ECO:0000256" key="3">
    <source>
        <dbReference type="ARBA" id="ARBA00022882"/>
    </source>
</evidence>
<name>A0A2U1M2Q3_ARTAN</name>
<dbReference type="PROSITE" id="PS50297">
    <property type="entry name" value="ANK_REP_REGION"/>
    <property type="match status" value="3"/>
</dbReference>
<gene>
    <name evidence="8" type="ORF">CTI12_AA426530</name>
</gene>
<evidence type="ECO:0000256" key="4">
    <source>
        <dbReference type="ARBA" id="ARBA00022958"/>
    </source>
</evidence>
<organism evidence="8 9">
    <name type="scientific">Artemisia annua</name>
    <name type="common">Sweet wormwood</name>
    <dbReference type="NCBI Taxonomy" id="35608"/>
    <lineage>
        <taxon>Eukaryota</taxon>
        <taxon>Viridiplantae</taxon>
        <taxon>Streptophyta</taxon>
        <taxon>Embryophyta</taxon>
        <taxon>Tracheophyta</taxon>
        <taxon>Spermatophyta</taxon>
        <taxon>Magnoliopsida</taxon>
        <taxon>eudicotyledons</taxon>
        <taxon>Gunneridae</taxon>
        <taxon>Pentapetalae</taxon>
        <taxon>asterids</taxon>
        <taxon>campanulids</taxon>
        <taxon>Asterales</taxon>
        <taxon>Asteraceae</taxon>
        <taxon>Asteroideae</taxon>
        <taxon>Anthemideae</taxon>
        <taxon>Artemisiinae</taxon>
        <taxon>Artemisia</taxon>
    </lineage>
</organism>
<keyword evidence="9" id="KW-1185">Reference proteome</keyword>
<comment type="caution">
    <text evidence="8">The sequence shown here is derived from an EMBL/GenBank/DDBJ whole genome shotgun (WGS) entry which is preliminary data.</text>
</comment>
<dbReference type="InterPro" id="IPR002110">
    <property type="entry name" value="Ankyrin_rpt"/>
</dbReference>
<dbReference type="InterPro" id="IPR021789">
    <property type="entry name" value="KHA_dom"/>
</dbReference>
<dbReference type="InterPro" id="IPR045319">
    <property type="entry name" value="KAT/AKT"/>
</dbReference>
<evidence type="ECO:0000256" key="1">
    <source>
        <dbReference type="ARBA" id="ARBA00022538"/>
    </source>
</evidence>
<dbReference type="PROSITE" id="PS51490">
    <property type="entry name" value="KHA"/>
    <property type="match status" value="1"/>
</dbReference>
<evidence type="ECO:0000313" key="9">
    <source>
        <dbReference type="Proteomes" id="UP000245207"/>
    </source>
</evidence>
<dbReference type="Proteomes" id="UP000245207">
    <property type="component" value="Unassembled WGS sequence"/>
</dbReference>
<dbReference type="Pfam" id="PF12796">
    <property type="entry name" value="Ank_2"/>
    <property type="match status" value="2"/>
</dbReference>
<keyword evidence="6" id="KW-0040">ANK repeat</keyword>
<proteinExistence type="predicted"/>
<protein>
    <submittedName>
        <fullName evidence="8">Potassium channel, voltage-dependent, EAG/ELK/ERG, Ankyrin repeat-containing domain protein</fullName>
    </submittedName>
</protein>
<evidence type="ECO:0000259" key="7">
    <source>
        <dbReference type="PROSITE" id="PS51490"/>
    </source>
</evidence>